<dbReference type="EC" id="2.2.1.7" evidence="6"/>
<comment type="cofactor">
    <cofactor evidence="2">
        <name>thiamine diphosphate</name>
        <dbReference type="ChEBI" id="CHEBI:58937"/>
    </cofactor>
</comment>
<dbReference type="GO" id="GO:0009228">
    <property type="term" value="P:thiamine biosynthetic process"/>
    <property type="evidence" value="ECO:0007669"/>
    <property type="project" value="UniProtKB-KW"/>
</dbReference>
<feature type="domain" description="Transketolase-like pyrimidine-binding" evidence="13">
    <location>
        <begin position="131"/>
        <end position="283"/>
    </location>
</feature>
<dbReference type="Pfam" id="PF13292">
    <property type="entry name" value="DXP_synthase_N"/>
    <property type="match status" value="1"/>
</dbReference>
<dbReference type="InterPro" id="IPR005477">
    <property type="entry name" value="Dxylulose-5-P_synthase"/>
</dbReference>
<evidence type="ECO:0000259" key="13">
    <source>
        <dbReference type="SMART" id="SM00861"/>
    </source>
</evidence>
<dbReference type="FunFam" id="3.40.50.920:FF:000002">
    <property type="entry name" value="1-deoxy-D-xylulose-5-phosphate synthase"/>
    <property type="match status" value="1"/>
</dbReference>
<comment type="similarity">
    <text evidence="4">Belongs to the transketolase family. DXPS subfamily.</text>
</comment>
<dbReference type="GO" id="GO:0046872">
    <property type="term" value="F:metal ion binding"/>
    <property type="evidence" value="ECO:0007669"/>
    <property type="project" value="UniProtKB-KW"/>
</dbReference>
<dbReference type="Gramene" id="QL06p036076:mrna">
    <property type="protein sequence ID" value="QL06p036076:mrna"/>
    <property type="gene ID" value="QL06p036076"/>
</dbReference>
<proteinExistence type="inferred from homology"/>
<evidence type="ECO:0000313" key="15">
    <source>
        <dbReference type="Proteomes" id="UP000594261"/>
    </source>
</evidence>
<dbReference type="GO" id="GO:0016114">
    <property type="term" value="P:terpenoid biosynthetic process"/>
    <property type="evidence" value="ECO:0007669"/>
    <property type="project" value="InterPro"/>
</dbReference>
<evidence type="ECO:0000256" key="9">
    <source>
        <dbReference type="ARBA" id="ARBA00022842"/>
    </source>
</evidence>
<evidence type="ECO:0000256" key="8">
    <source>
        <dbReference type="ARBA" id="ARBA00022723"/>
    </source>
</evidence>
<accession>A0A7N2LZB7</accession>
<dbReference type="InterPro" id="IPR029061">
    <property type="entry name" value="THDP-binding"/>
</dbReference>
<organism evidence="14 15">
    <name type="scientific">Quercus lobata</name>
    <name type="common">Valley oak</name>
    <dbReference type="NCBI Taxonomy" id="97700"/>
    <lineage>
        <taxon>Eukaryota</taxon>
        <taxon>Viridiplantae</taxon>
        <taxon>Streptophyta</taxon>
        <taxon>Embryophyta</taxon>
        <taxon>Tracheophyta</taxon>
        <taxon>Spermatophyta</taxon>
        <taxon>Magnoliopsida</taxon>
        <taxon>eudicotyledons</taxon>
        <taxon>Gunneridae</taxon>
        <taxon>Pentapetalae</taxon>
        <taxon>rosids</taxon>
        <taxon>fabids</taxon>
        <taxon>Fagales</taxon>
        <taxon>Fagaceae</taxon>
        <taxon>Quercus</taxon>
    </lineage>
</organism>
<dbReference type="OMA" id="WRSAMIC"/>
<dbReference type="SUPFAM" id="SSF52922">
    <property type="entry name" value="TK C-terminal domain-like"/>
    <property type="match status" value="1"/>
</dbReference>
<evidence type="ECO:0000256" key="1">
    <source>
        <dbReference type="ARBA" id="ARBA00001946"/>
    </source>
</evidence>
<keyword evidence="10" id="KW-0784">Thiamine biosynthesis</keyword>
<evidence type="ECO:0000256" key="11">
    <source>
        <dbReference type="ARBA" id="ARBA00023052"/>
    </source>
</evidence>
<keyword evidence="15" id="KW-1185">Reference proteome</keyword>
<evidence type="ECO:0000256" key="7">
    <source>
        <dbReference type="ARBA" id="ARBA00022679"/>
    </source>
</evidence>
<dbReference type="Gene3D" id="3.40.50.920">
    <property type="match status" value="1"/>
</dbReference>
<reference evidence="14 15" key="1">
    <citation type="journal article" date="2016" name="G3 (Bethesda)">
        <title>First Draft Assembly and Annotation of the Genome of a California Endemic Oak Quercus lobata Nee (Fagaceae).</title>
        <authorList>
            <person name="Sork V.L."/>
            <person name="Fitz-Gibbon S.T."/>
            <person name="Puiu D."/>
            <person name="Crepeau M."/>
            <person name="Gugger P.F."/>
            <person name="Sherman R."/>
            <person name="Stevens K."/>
            <person name="Langley C.H."/>
            <person name="Pellegrini M."/>
            <person name="Salzberg S.L."/>
        </authorList>
    </citation>
    <scope>NUCLEOTIDE SEQUENCE [LARGE SCALE GENOMIC DNA]</scope>
    <source>
        <strain evidence="14 15">cv. SW786</strain>
    </source>
</reference>
<dbReference type="Pfam" id="PF02780">
    <property type="entry name" value="Transketolase_C"/>
    <property type="match status" value="1"/>
</dbReference>
<evidence type="ECO:0000256" key="6">
    <source>
        <dbReference type="ARBA" id="ARBA00013150"/>
    </source>
</evidence>
<dbReference type="Gene3D" id="3.40.50.970">
    <property type="match status" value="2"/>
</dbReference>
<dbReference type="InParanoid" id="A0A7N2LZB7"/>
<dbReference type="SUPFAM" id="SSF52518">
    <property type="entry name" value="Thiamin diphosphate-binding fold (THDP-binding)"/>
    <property type="match status" value="2"/>
</dbReference>
<dbReference type="PANTHER" id="PTHR43322">
    <property type="entry name" value="1-D-DEOXYXYLULOSE 5-PHOSPHATE SYNTHASE-RELATED"/>
    <property type="match status" value="1"/>
</dbReference>
<keyword evidence="9" id="KW-0460">Magnesium</keyword>
<keyword evidence="7" id="KW-0808">Transferase</keyword>
<dbReference type="Proteomes" id="UP000594261">
    <property type="component" value="Chromosome 6"/>
</dbReference>
<reference evidence="14" key="2">
    <citation type="submission" date="2021-01" db="UniProtKB">
        <authorList>
            <consortium name="EnsemblPlants"/>
        </authorList>
    </citation>
    <scope>IDENTIFICATION</scope>
</reference>
<dbReference type="Pfam" id="PF02779">
    <property type="entry name" value="Transket_pyr"/>
    <property type="match status" value="1"/>
</dbReference>
<dbReference type="InterPro" id="IPR009014">
    <property type="entry name" value="Transketo_C/PFOR_II"/>
</dbReference>
<dbReference type="InterPro" id="IPR005475">
    <property type="entry name" value="Transketolase-like_Pyr-bd"/>
</dbReference>
<comment type="cofactor">
    <cofactor evidence="1">
        <name>Mg(2+)</name>
        <dbReference type="ChEBI" id="CHEBI:18420"/>
    </cofactor>
</comment>
<evidence type="ECO:0000313" key="14">
    <source>
        <dbReference type="EnsemblPlants" id="QL06p036076:mrna"/>
    </source>
</evidence>
<name>A0A7N2LZB7_QUELO</name>
<dbReference type="EMBL" id="LRBV02000006">
    <property type="status" value="NOT_ANNOTATED_CDS"/>
    <property type="molecule type" value="Genomic_DNA"/>
</dbReference>
<protein>
    <recommendedName>
        <fullName evidence="6">1-deoxy-D-xylulose-5-phosphate synthase</fullName>
        <ecNumber evidence="6">2.2.1.7</ecNumber>
    </recommendedName>
</protein>
<dbReference type="EnsemblPlants" id="QL06p036076:mrna">
    <property type="protein sequence ID" value="QL06p036076:mrna"/>
    <property type="gene ID" value="QL06p036076"/>
</dbReference>
<keyword evidence="11" id="KW-0786">Thiamine pyrophosphate</keyword>
<keyword evidence="8" id="KW-0479">Metal-binding</keyword>
<evidence type="ECO:0000256" key="4">
    <source>
        <dbReference type="ARBA" id="ARBA00011081"/>
    </source>
</evidence>
<sequence length="466" mass="50279">MHTIRKTSGLSGFPKRDNVVSVIGDGAMTAGSALAKLQASTNFRKLREAAKSITKQIGGQAHQVAAKVDEYARGMISASGSTLFEEIGLYYIGPVDGHNVEDLVTIFQKIKEMPAPGPVLIHIVTEKGKGYPPAEAAPDKMHEAEADNKIVAIHAAMGGGTGLNYFQKFPNRCFNVGIAEQHAVTFAAGLATEGLKPFCAIYSSFLQRGLSLQNFKLIFYDGNEGDGATHCGAFDITYMACLPNMVVMAPSDEAELMHMVATAAVIDDRPSCFRFPRGNGIGAVLPFNNKGTPLEIGKGRILLEGCRVALLGYGSMVQQCLQAANILKSRDISVTVADARFCKPLDTDLIKQLANGHEVLITVEEGSIGGFGSHVSHYLSLTGILDGPLKLRAMVLPDRYIDHGSPQDQIEEVGLSARHISLTILPLLGRPKEALHDCPWRSAMICHDWGKREPARFSHGLKFKLV</sequence>
<dbReference type="GO" id="GO:0008661">
    <property type="term" value="F:1-deoxy-D-xylulose-5-phosphate synthase activity"/>
    <property type="evidence" value="ECO:0007669"/>
    <property type="project" value="UniProtKB-EC"/>
</dbReference>
<dbReference type="SMART" id="SM00861">
    <property type="entry name" value="Transket_pyr"/>
    <property type="match status" value="1"/>
</dbReference>
<evidence type="ECO:0000256" key="12">
    <source>
        <dbReference type="ARBA" id="ARBA00023229"/>
    </source>
</evidence>
<comment type="pathway">
    <text evidence="3">Metabolic intermediate biosynthesis; 1-deoxy-D-xylulose 5-phosphate biosynthesis; 1-deoxy-D-xylulose 5-phosphate from D-glyceraldehyde 3-phosphate and pyruvate: step 1/1.</text>
</comment>
<dbReference type="UniPathway" id="UPA00064">
    <property type="reaction ID" value="UER00091"/>
</dbReference>
<evidence type="ECO:0000256" key="5">
    <source>
        <dbReference type="ARBA" id="ARBA00011738"/>
    </source>
</evidence>
<keyword evidence="12" id="KW-0414">Isoprene biosynthesis</keyword>
<evidence type="ECO:0000256" key="3">
    <source>
        <dbReference type="ARBA" id="ARBA00004980"/>
    </source>
</evidence>
<dbReference type="AlphaFoldDB" id="A0A7N2LZB7"/>
<dbReference type="InterPro" id="IPR033248">
    <property type="entry name" value="Transketolase_C"/>
</dbReference>
<evidence type="ECO:0000256" key="10">
    <source>
        <dbReference type="ARBA" id="ARBA00022977"/>
    </source>
</evidence>
<comment type="subunit">
    <text evidence="5">Homodimer.</text>
</comment>
<evidence type="ECO:0000256" key="2">
    <source>
        <dbReference type="ARBA" id="ARBA00001964"/>
    </source>
</evidence>
<dbReference type="PANTHER" id="PTHR43322:SF4">
    <property type="entry name" value="1-DEOXY-D-XYLULOSE-5-PHOSPHATE SYNTHASE 2, CHLOROPLASTIC-RELATED"/>
    <property type="match status" value="1"/>
</dbReference>
<dbReference type="CDD" id="cd07033">
    <property type="entry name" value="TPP_PYR_DXS_TK_like"/>
    <property type="match status" value="1"/>
</dbReference>